<evidence type="ECO:0000313" key="1">
    <source>
        <dbReference type="EMBL" id="AHW64091.1"/>
    </source>
</evidence>
<dbReference type="AlphaFoldDB" id="X5EBS8"/>
<protein>
    <submittedName>
        <fullName evidence="1">Uncharacterized protein</fullName>
    </submittedName>
</protein>
<reference evidence="1 2" key="1">
    <citation type="journal article" date="2015" name="Int. J. Syst. Evol. Microbiol.">
        <title>Revisiting Corynebacterium glyciniphilum (ex Kubota et al., 1972) sp. nov., nom. rev., isolated from putrefied banana.</title>
        <authorList>
            <person name="Al-Dilaimi A."/>
            <person name="Bednarz H."/>
            <person name="Lomker A."/>
            <person name="Niehaus K."/>
            <person name="Kalinowski J."/>
            <person name="Ruckert C."/>
        </authorList>
    </citation>
    <scope>NUCLEOTIDE SEQUENCE [LARGE SCALE GENOMIC DNA]</scope>
    <source>
        <strain evidence="1">AJ 3170</strain>
    </source>
</reference>
<keyword evidence="2" id="KW-1185">Reference proteome</keyword>
<name>X5EBS8_9CORY</name>
<proteinExistence type="predicted"/>
<gene>
    <name evidence="1" type="ORF">CGLY_08230</name>
</gene>
<dbReference type="EMBL" id="CP006842">
    <property type="protein sequence ID" value="AHW64091.1"/>
    <property type="molecule type" value="Genomic_DNA"/>
</dbReference>
<dbReference type="Proteomes" id="UP000023703">
    <property type="component" value="Chromosome"/>
</dbReference>
<dbReference type="RefSeq" id="WP_265101944.1">
    <property type="nucleotide sequence ID" value="NZ_CP006842.1"/>
</dbReference>
<dbReference type="HOGENOM" id="CLU_3232349_0_0_11"/>
<dbReference type="KEGG" id="cgy:CGLY_08230"/>
<organism evidence="1 2">
    <name type="scientific">Corynebacterium glyciniphilum AJ 3170</name>
    <dbReference type="NCBI Taxonomy" id="1404245"/>
    <lineage>
        <taxon>Bacteria</taxon>
        <taxon>Bacillati</taxon>
        <taxon>Actinomycetota</taxon>
        <taxon>Actinomycetes</taxon>
        <taxon>Mycobacteriales</taxon>
        <taxon>Corynebacteriaceae</taxon>
        <taxon>Corynebacterium</taxon>
    </lineage>
</organism>
<evidence type="ECO:0000313" key="2">
    <source>
        <dbReference type="Proteomes" id="UP000023703"/>
    </source>
</evidence>
<accession>X5EBS8</accession>
<sequence>MDIIALAQQALDAGDWAAYSNWDIAQQIYDATLGRINWDGVGA</sequence>